<dbReference type="InterPro" id="IPR012337">
    <property type="entry name" value="RNaseH-like_sf"/>
</dbReference>
<organism evidence="2 3">
    <name type="scientific">Gossypium gossypioides</name>
    <name type="common">Mexican cotton</name>
    <name type="synonym">Selera gossypioides</name>
    <dbReference type="NCBI Taxonomy" id="34282"/>
    <lineage>
        <taxon>Eukaryota</taxon>
        <taxon>Viridiplantae</taxon>
        <taxon>Streptophyta</taxon>
        <taxon>Embryophyta</taxon>
        <taxon>Tracheophyta</taxon>
        <taxon>Spermatophyta</taxon>
        <taxon>Magnoliopsida</taxon>
        <taxon>eudicotyledons</taxon>
        <taxon>Gunneridae</taxon>
        <taxon>Pentapetalae</taxon>
        <taxon>rosids</taxon>
        <taxon>malvids</taxon>
        <taxon>Malvales</taxon>
        <taxon>Malvaceae</taxon>
        <taxon>Malvoideae</taxon>
        <taxon>Gossypium</taxon>
    </lineage>
</organism>
<comment type="caution">
    <text evidence="2">The sequence shown here is derived from an EMBL/GenBank/DDBJ whole genome shotgun (WGS) entry which is preliminary data.</text>
</comment>
<dbReference type="Gene3D" id="3.30.420.10">
    <property type="entry name" value="Ribonuclease H-like superfamily/Ribonuclease H"/>
    <property type="match status" value="1"/>
</dbReference>
<dbReference type="Pfam" id="PF13456">
    <property type="entry name" value="RVT_3"/>
    <property type="match status" value="1"/>
</dbReference>
<feature type="domain" description="RNase H type-1" evidence="1">
    <location>
        <begin position="7"/>
        <end position="71"/>
    </location>
</feature>
<dbReference type="GO" id="GO:0003676">
    <property type="term" value="F:nucleic acid binding"/>
    <property type="evidence" value="ECO:0007669"/>
    <property type="project" value="InterPro"/>
</dbReference>
<evidence type="ECO:0000313" key="2">
    <source>
        <dbReference type="EMBL" id="MBA0741841.1"/>
    </source>
</evidence>
<gene>
    <name evidence="2" type="ORF">Gogos_014962</name>
</gene>
<name>A0A7J9C037_GOSGO</name>
<dbReference type="PANTHER" id="PTHR47723:SF24">
    <property type="entry name" value="RNASE H TYPE-1 DOMAIN-CONTAINING PROTEIN"/>
    <property type="match status" value="1"/>
</dbReference>
<dbReference type="InterPro" id="IPR044730">
    <property type="entry name" value="RNase_H-like_dom_plant"/>
</dbReference>
<protein>
    <recommendedName>
        <fullName evidence="1">RNase H type-1 domain-containing protein</fullName>
    </recommendedName>
</protein>
<proteinExistence type="predicted"/>
<evidence type="ECO:0000259" key="1">
    <source>
        <dbReference type="Pfam" id="PF13456"/>
    </source>
</evidence>
<sequence length="72" mass="8348">MVVGLSNIFHIEARALLEGLKFAWAKGYRRVEIESDNSILVTIIQNGQATNKNYSEVKLIQDWCFKSWEVKF</sequence>
<evidence type="ECO:0000313" key="3">
    <source>
        <dbReference type="Proteomes" id="UP000593579"/>
    </source>
</evidence>
<dbReference type="PANTHER" id="PTHR47723">
    <property type="entry name" value="OS05G0353850 PROTEIN"/>
    <property type="match status" value="1"/>
</dbReference>
<dbReference type="InterPro" id="IPR053151">
    <property type="entry name" value="RNase_H-like"/>
</dbReference>
<keyword evidence="3" id="KW-1185">Reference proteome</keyword>
<dbReference type="AlphaFoldDB" id="A0A7J9C037"/>
<dbReference type="Proteomes" id="UP000593579">
    <property type="component" value="Unassembled WGS sequence"/>
</dbReference>
<reference evidence="2 3" key="1">
    <citation type="journal article" date="2019" name="Genome Biol. Evol.">
        <title>Insights into the evolution of the New World diploid cottons (Gossypium, subgenus Houzingenia) based on genome sequencing.</title>
        <authorList>
            <person name="Grover C.E."/>
            <person name="Arick M.A. 2nd"/>
            <person name="Thrash A."/>
            <person name="Conover J.L."/>
            <person name="Sanders W.S."/>
            <person name="Peterson D.G."/>
            <person name="Frelichowski J.E."/>
            <person name="Scheffler J.A."/>
            <person name="Scheffler B.E."/>
            <person name="Wendel J.F."/>
        </authorList>
    </citation>
    <scope>NUCLEOTIDE SEQUENCE [LARGE SCALE GENOMIC DNA]</scope>
    <source>
        <strain evidence="2">5</strain>
        <tissue evidence="2">Leaf</tissue>
    </source>
</reference>
<dbReference type="SUPFAM" id="SSF53098">
    <property type="entry name" value="Ribonuclease H-like"/>
    <property type="match status" value="1"/>
</dbReference>
<accession>A0A7J9C037</accession>
<dbReference type="EMBL" id="JABEZY010000007">
    <property type="protein sequence ID" value="MBA0741841.1"/>
    <property type="molecule type" value="Genomic_DNA"/>
</dbReference>
<dbReference type="CDD" id="cd06222">
    <property type="entry name" value="RNase_H_like"/>
    <property type="match status" value="1"/>
</dbReference>
<dbReference type="OrthoDB" id="1107337at2759"/>
<dbReference type="InterPro" id="IPR036397">
    <property type="entry name" value="RNaseH_sf"/>
</dbReference>
<dbReference type="InterPro" id="IPR002156">
    <property type="entry name" value="RNaseH_domain"/>
</dbReference>
<dbReference type="GO" id="GO:0004523">
    <property type="term" value="F:RNA-DNA hybrid ribonuclease activity"/>
    <property type="evidence" value="ECO:0007669"/>
    <property type="project" value="InterPro"/>
</dbReference>